<reference evidence="2 3" key="1">
    <citation type="submission" date="2020-01" db="EMBL/GenBank/DDBJ databases">
        <authorList>
            <person name="Deng T."/>
        </authorList>
    </citation>
    <scope>NUCLEOTIDE SEQUENCE [LARGE SCALE GENOMIC DNA]</scope>
    <source>
        <strain evidence="2 3">5221</strain>
    </source>
</reference>
<feature type="compositionally biased region" description="Basic and acidic residues" evidence="1">
    <location>
        <begin position="1"/>
        <end position="12"/>
    </location>
</feature>
<sequence length="118" mass="12939">MTGDNDILRALRGEPPTTAHVSEADPQAHSAVRAALEGEEWLYGLPVPPSDGEAVKRWAVIEGLHQAAGRHIIASSRGDADALVREAYEMTNPDAEPLDRIAQTSRLLNRFTEMREAR</sequence>
<feature type="region of interest" description="Disordered" evidence="1">
    <location>
        <begin position="1"/>
        <end position="26"/>
    </location>
</feature>
<evidence type="ECO:0000313" key="2">
    <source>
        <dbReference type="EMBL" id="MYM18504.1"/>
    </source>
</evidence>
<gene>
    <name evidence="2" type="ORF">GSY69_00550</name>
</gene>
<evidence type="ECO:0000313" key="3">
    <source>
        <dbReference type="Proteomes" id="UP000469215"/>
    </source>
</evidence>
<organism evidence="2 3">
    <name type="scientific">Brevibacterium rongguiense</name>
    <dbReference type="NCBI Taxonomy" id="2695267"/>
    <lineage>
        <taxon>Bacteria</taxon>
        <taxon>Bacillati</taxon>
        <taxon>Actinomycetota</taxon>
        <taxon>Actinomycetes</taxon>
        <taxon>Micrococcales</taxon>
        <taxon>Brevibacteriaceae</taxon>
        <taxon>Brevibacterium</taxon>
    </lineage>
</organism>
<keyword evidence="3" id="KW-1185">Reference proteome</keyword>
<evidence type="ECO:0000256" key="1">
    <source>
        <dbReference type="SAM" id="MobiDB-lite"/>
    </source>
</evidence>
<dbReference type="EMBL" id="WWEQ01000002">
    <property type="protein sequence ID" value="MYM18504.1"/>
    <property type="molecule type" value="Genomic_DNA"/>
</dbReference>
<dbReference type="RefSeq" id="WP_160951972.1">
    <property type="nucleotide sequence ID" value="NZ_WWEQ01000002.1"/>
</dbReference>
<accession>A0A6N9H4G2</accession>
<protein>
    <submittedName>
        <fullName evidence="2">Uncharacterized protein</fullName>
    </submittedName>
</protein>
<comment type="caution">
    <text evidence="2">The sequence shown here is derived from an EMBL/GenBank/DDBJ whole genome shotgun (WGS) entry which is preliminary data.</text>
</comment>
<dbReference type="Proteomes" id="UP000469215">
    <property type="component" value="Unassembled WGS sequence"/>
</dbReference>
<proteinExistence type="predicted"/>
<dbReference type="AlphaFoldDB" id="A0A6N9H4G2"/>
<name>A0A6N9H4G2_9MICO</name>